<reference evidence="8 9" key="1">
    <citation type="submission" date="2016-10" db="EMBL/GenBank/DDBJ databases">
        <authorList>
            <person name="de Groot N.N."/>
        </authorList>
    </citation>
    <scope>NUCLEOTIDE SEQUENCE [LARGE SCALE GENOMIC DNA]</scope>
    <source>
        <strain evidence="8 9">DSM 9179</strain>
    </source>
</reference>
<evidence type="ECO:0000256" key="6">
    <source>
        <dbReference type="ARBA" id="ARBA00023288"/>
    </source>
</evidence>
<dbReference type="OrthoDB" id="9812878at2"/>
<keyword evidence="4" id="KW-0472">Membrane</keyword>
<accession>A0A1I0QYZ2</accession>
<proteinExistence type="inferred from homology"/>
<evidence type="ECO:0000256" key="1">
    <source>
        <dbReference type="ARBA" id="ARBA00004635"/>
    </source>
</evidence>
<dbReference type="Gene3D" id="3.40.190.10">
    <property type="entry name" value="Periplasmic binding protein-like II"/>
    <property type="match status" value="2"/>
</dbReference>
<evidence type="ECO:0000256" key="3">
    <source>
        <dbReference type="ARBA" id="ARBA00022729"/>
    </source>
</evidence>
<dbReference type="GO" id="GO:0016020">
    <property type="term" value="C:membrane"/>
    <property type="evidence" value="ECO:0007669"/>
    <property type="project" value="UniProtKB-SubCell"/>
</dbReference>
<evidence type="ECO:0000256" key="5">
    <source>
        <dbReference type="ARBA" id="ARBA00023139"/>
    </source>
</evidence>
<dbReference type="SUPFAM" id="SSF53850">
    <property type="entry name" value="Periplasmic binding protein-like II"/>
    <property type="match status" value="1"/>
</dbReference>
<evidence type="ECO:0000256" key="2">
    <source>
        <dbReference type="ARBA" id="ARBA00008973"/>
    </source>
</evidence>
<evidence type="ECO:0000256" key="7">
    <source>
        <dbReference type="SAM" id="SignalP"/>
    </source>
</evidence>
<protein>
    <submittedName>
        <fullName evidence="8">D-methionine transport system substrate-binding protein</fullName>
    </submittedName>
</protein>
<comment type="subcellular location">
    <subcellularLocation>
        <location evidence="1">Membrane</location>
        <topology evidence="1">Lipid-anchor</topology>
    </subcellularLocation>
</comment>
<evidence type="ECO:0000313" key="9">
    <source>
        <dbReference type="Proteomes" id="UP000199701"/>
    </source>
</evidence>
<dbReference type="RefSeq" id="WP_092454665.1">
    <property type="nucleotide sequence ID" value="NZ_FOJI01000010.1"/>
</dbReference>
<evidence type="ECO:0000256" key="4">
    <source>
        <dbReference type="ARBA" id="ARBA00023136"/>
    </source>
</evidence>
<feature type="chain" id="PRO_5038435456" evidence="7">
    <location>
        <begin position="26"/>
        <end position="286"/>
    </location>
</feature>
<dbReference type="Proteomes" id="UP000199701">
    <property type="component" value="Unassembled WGS sequence"/>
</dbReference>
<gene>
    <name evidence="8" type="ORF">SAMN05421659_1105</name>
</gene>
<dbReference type="PROSITE" id="PS51257">
    <property type="entry name" value="PROKAR_LIPOPROTEIN"/>
    <property type="match status" value="1"/>
</dbReference>
<keyword evidence="3 7" id="KW-0732">Signal</keyword>
<keyword evidence="6" id="KW-0449">Lipoprotein</keyword>
<keyword evidence="5" id="KW-0564">Palmitate</keyword>
<dbReference type="PANTHER" id="PTHR30429">
    <property type="entry name" value="D-METHIONINE-BINDING LIPOPROTEIN METQ"/>
    <property type="match status" value="1"/>
</dbReference>
<evidence type="ECO:0000313" key="8">
    <source>
        <dbReference type="EMBL" id="SEW32655.1"/>
    </source>
</evidence>
<name>A0A1I0QYZ2_9FIRM</name>
<dbReference type="Pfam" id="PF03180">
    <property type="entry name" value="Lipoprotein_9"/>
    <property type="match status" value="1"/>
</dbReference>
<dbReference type="STRING" id="99656.SAMN05421659_1105"/>
<feature type="signal peptide" evidence="7">
    <location>
        <begin position="1"/>
        <end position="25"/>
    </location>
</feature>
<dbReference type="InterPro" id="IPR004872">
    <property type="entry name" value="Lipoprotein_NlpA"/>
</dbReference>
<comment type="similarity">
    <text evidence="2">Belongs to the NlpA lipoprotein family.</text>
</comment>
<keyword evidence="9" id="KW-1185">Reference proteome</keyword>
<dbReference type="EMBL" id="FOJI01000010">
    <property type="protein sequence ID" value="SEW32655.1"/>
    <property type="molecule type" value="Genomic_DNA"/>
</dbReference>
<sequence length="286" mass="31157">MKNIKKIITGLLIITTLAASITACGKSETSKATSSSTIVKLGVVGSVYEELWTPAKALLAGEGIDLQIVQFSDYTTPNNALNSGEIDLNAFQHQIYLETEVKNYGYEVEPIGYTFIIPLNVYSKKVTSISKLKDGDTIAIPNDVTNGGRALKVLAAAGLIKIKSTAAFNPTVEDIETYNVKITIKGLAANTIPSILEDVTAAVVNGNFALDFGLKTSEAIFKDTSIDQQKYWNLIAAKSSNLKDQSKVEVYKKVVEAFQTEDTKKVFNDKYGGYFISEGWDQDLLK</sequence>
<organism evidence="8 9">
    <name type="scientific">[Clostridium] fimetarium</name>
    <dbReference type="NCBI Taxonomy" id="99656"/>
    <lineage>
        <taxon>Bacteria</taxon>
        <taxon>Bacillati</taxon>
        <taxon>Bacillota</taxon>
        <taxon>Clostridia</taxon>
        <taxon>Lachnospirales</taxon>
        <taxon>Lachnospiraceae</taxon>
    </lineage>
</organism>
<dbReference type="AlphaFoldDB" id="A0A1I0QYZ2"/>
<dbReference type="PANTHER" id="PTHR30429:SF1">
    <property type="entry name" value="D-METHIONINE-BINDING LIPOPROTEIN METQ-RELATED"/>
    <property type="match status" value="1"/>
</dbReference>